<dbReference type="Pfam" id="PF00651">
    <property type="entry name" value="BTB"/>
    <property type="match status" value="1"/>
</dbReference>
<dbReference type="EMBL" id="PQFF01000047">
    <property type="protein sequence ID" value="RHZ86527.1"/>
    <property type="molecule type" value="Genomic_DNA"/>
</dbReference>
<sequence length="569" mass="65917">MNVQIQYISRLSMVSINDVHAAINEIRAVHNFQWRPSMQDHEEESNRRVKKEDSRTEELEASLVTESLLIPALSILASTLLHKSSYWKKFVGSMVRLDGSASLCSKQGNNGLDLRFSRRNTFFRFVHLSLLSSMALNFYENLSSDFIKLLENGDEHNVIIEVGESSIKQSFKVHSTVLCYRCPHLYDEFKKSTISNDDNIKIIQKPQISAKVFDIIIKYVYGATVNLEKVETSIIFDLLMIANQFQLEELVERLQTFLIENQSSWLKLNFSKIYNPSFRTQFKALQNYFNNIIAKHPNLIFESNDLTTLPEAALVSIIQRDDLQLEEFKIWDYDFQSLKNTLQQCLSHIRYFQISSENIMEKVYPYQQILDKKLVTDILKHSMALKKPIASKILPPRKIFQITSSIINIEQATEIASWVDKKEVTYGANNNPYKFNLILRGSRDGFEKDVFWNLCDKKTNLVVVVKVKNTDEILGGYIPIGLNSNFMGQCSATNDSFIFSLKNRNIKNSILSRVKISSEAIYNSDYGPNFVEDLNMNGSQSFEVYHRKYEKLIRETVIKFFKLKSEKIF</sequence>
<dbReference type="Pfam" id="PF07534">
    <property type="entry name" value="TLD"/>
    <property type="match status" value="1"/>
</dbReference>
<evidence type="ECO:0000259" key="1">
    <source>
        <dbReference type="PROSITE" id="PS50097"/>
    </source>
</evidence>
<dbReference type="PROSITE" id="PS50097">
    <property type="entry name" value="BTB"/>
    <property type="match status" value="1"/>
</dbReference>
<organism evidence="3 4">
    <name type="scientific">Diversispora epigaea</name>
    <dbReference type="NCBI Taxonomy" id="1348612"/>
    <lineage>
        <taxon>Eukaryota</taxon>
        <taxon>Fungi</taxon>
        <taxon>Fungi incertae sedis</taxon>
        <taxon>Mucoromycota</taxon>
        <taxon>Glomeromycotina</taxon>
        <taxon>Glomeromycetes</taxon>
        <taxon>Diversisporales</taxon>
        <taxon>Diversisporaceae</taxon>
        <taxon>Diversispora</taxon>
    </lineage>
</organism>
<dbReference type="PANTHER" id="PTHR46306:SF1">
    <property type="entry name" value="BTB_POZ DOMAIN-CONTAINING PROTEIN 9"/>
    <property type="match status" value="1"/>
</dbReference>
<dbReference type="SUPFAM" id="SSF54695">
    <property type="entry name" value="POZ domain"/>
    <property type="match status" value="1"/>
</dbReference>
<comment type="caution">
    <text evidence="3">The sequence shown here is derived from an EMBL/GenBank/DDBJ whole genome shotgun (WGS) entry which is preliminary data.</text>
</comment>
<dbReference type="InterPro" id="IPR052407">
    <property type="entry name" value="BTB_POZ_domain_cont_9"/>
</dbReference>
<dbReference type="PROSITE" id="PS51886">
    <property type="entry name" value="TLDC"/>
    <property type="match status" value="1"/>
</dbReference>
<name>A0A397JG17_9GLOM</name>
<dbReference type="Proteomes" id="UP000266861">
    <property type="component" value="Unassembled WGS sequence"/>
</dbReference>
<dbReference type="Pfam" id="PF07707">
    <property type="entry name" value="BACK"/>
    <property type="match status" value="1"/>
</dbReference>
<evidence type="ECO:0000259" key="2">
    <source>
        <dbReference type="PROSITE" id="PS51886"/>
    </source>
</evidence>
<accession>A0A397JG17</accession>
<evidence type="ECO:0000313" key="4">
    <source>
        <dbReference type="Proteomes" id="UP000266861"/>
    </source>
</evidence>
<protein>
    <recommendedName>
        <fullName evidence="5">BTB domain-containing protein</fullName>
    </recommendedName>
</protein>
<evidence type="ECO:0008006" key="5">
    <source>
        <dbReference type="Google" id="ProtNLM"/>
    </source>
</evidence>
<keyword evidence="4" id="KW-1185">Reference proteome</keyword>
<dbReference type="InterPro" id="IPR006571">
    <property type="entry name" value="TLDc_dom"/>
</dbReference>
<dbReference type="InterPro" id="IPR011333">
    <property type="entry name" value="SKP1/BTB/POZ_sf"/>
</dbReference>
<dbReference type="InterPro" id="IPR011705">
    <property type="entry name" value="BACK"/>
</dbReference>
<dbReference type="SMART" id="SM00225">
    <property type="entry name" value="BTB"/>
    <property type="match status" value="1"/>
</dbReference>
<gene>
    <name evidence="3" type="ORF">Glove_50g96</name>
</gene>
<dbReference type="AlphaFoldDB" id="A0A397JG17"/>
<feature type="domain" description="BTB" evidence="1">
    <location>
        <begin position="156"/>
        <end position="229"/>
    </location>
</feature>
<dbReference type="PANTHER" id="PTHR46306">
    <property type="entry name" value="BTB/POZ DOMAIN-CONTAINING PROTEIN 9"/>
    <property type="match status" value="1"/>
</dbReference>
<evidence type="ECO:0000313" key="3">
    <source>
        <dbReference type="EMBL" id="RHZ86527.1"/>
    </source>
</evidence>
<dbReference type="CDD" id="cd18186">
    <property type="entry name" value="BTB_POZ_ZBTB_KLHL-like"/>
    <property type="match status" value="1"/>
</dbReference>
<reference evidence="3 4" key="1">
    <citation type="submission" date="2018-08" db="EMBL/GenBank/DDBJ databases">
        <title>Genome and evolution of the arbuscular mycorrhizal fungus Diversispora epigaea (formerly Glomus versiforme) and its bacterial endosymbionts.</title>
        <authorList>
            <person name="Sun X."/>
            <person name="Fei Z."/>
            <person name="Harrison M."/>
        </authorList>
    </citation>
    <scope>NUCLEOTIDE SEQUENCE [LARGE SCALE GENOMIC DNA]</scope>
    <source>
        <strain evidence="3 4">IT104</strain>
    </source>
</reference>
<dbReference type="GO" id="GO:0005737">
    <property type="term" value="C:cytoplasm"/>
    <property type="evidence" value="ECO:0007669"/>
    <property type="project" value="TreeGrafter"/>
</dbReference>
<feature type="domain" description="TLDc" evidence="2">
    <location>
        <begin position="405"/>
        <end position="569"/>
    </location>
</feature>
<dbReference type="Gene3D" id="3.30.710.10">
    <property type="entry name" value="Potassium Channel Kv1.1, Chain A"/>
    <property type="match status" value="1"/>
</dbReference>
<proteinExistence type="predicted"/>
<dbReference type="InterPro" id="IPR000210">
    <property type="entry name" value="BTB/POZ_dom"/>
</dbReference>